<sequence length="134" mass="15164">MKREIKFRAWDKVYECYLYDVQNAYDTLSGCVKDKNGEDAGYDEECFAGFLDNDQYVVEQYTGLKDKNGREIYEGDIVKNEYGKVMEVNYDPRSAAFGVGDYYFGTIGSGKILEVIGNIYEDGGLGDNKNSTTN</sequence>
<dbReference type="RefSeq" id="WP_123032046.1">
    <property type="nucleotide sequence ID" value="NZ_LKFS01000082.1"/>
</dbReference>
<reference evidence="2 3" key="1">
    <citation type="journal article" date="2018" name="Front. Microbiol.">
        <title>Conversion of Methionine to Cysteine in Lactobacillus paracasei Depends on the Highly Mobile cysK-ctl-cysE Gene Cluster.</title>
        <authorList>
            <person name="Wuthrich D."/>
            <person name="Irmler S."/>
            <person name="Berthoud H."/>
            <person name="Guggenbuhl B."/>
            <person name="Eugster E."/>
            <person name="Bruggmann R."/>
        </authorList>
    </citation>
    <scope>NUCLEOTIDE SEQUENCE [LARGE SCALE GENOMIC DNA]</scope>
    <source>
        <strain evidence="2 3">FAM18157</strain>
    </source>
</reference>
<comment type="caution">
    <text evidence="2">The sequence shown here is derived from an EMBL/GenBank/DDBJ whole genome shotgun (WGS) entry which is preliminary data.</text>
</comment>
<dbReference type="EMBL" id="LKFS01000082">
    <property type="protein sequence ID" value="RND80154.1"/>
    <property type="molecule type" value="Genomic_DNA"/>
</dbReference>
<gene>
    <name evidence="2" type="ORF">FAM18157_02187</name>
</gene>
<dbReference type="InterPro" id="IPR019096">
    <property type="entry name" value="YopX_protein"/>
</dbReference>
<dbReference type="InterPro" id="IPR023385">
    <property type="entry name" value="YopX-like_C"/>
</dbReference>
<accession>A0A422M0J9</accession>
<organism evidence="2 3">
    <name type="scientific">Lacticaseibacillus paracasei</name>
    <name type="common">Lactobacillus paracasei</name>
    <dbReference type="NCBI Taxonomy" id="1597"/>
    <lineage>
        <taxon>Bacteria</taxon>
        <taxon>Bacillati</taxon>
        <taxon>Bacillota</taxon>
        <taxon>Bacilli</taxon>
        <taxon>Lactobacillales</taxon>
        <taxon>Lactobacillaceae</taxon>
        <taxon>Lacticaseibacillus</taxon>
    </lineage>
</organism>
<dbReference type="SUPFAM" id="SSF159006">
    <property type="entry name" value="YopX-like"/>
    <property type="match status" value="1"/>
</dbReference>
<dbReference type="AlphaFoldDB" id="A0A422M0J9"/>
<feature type="domain" description="YopX protein" evidence="1">
    <location>
        <begin position="6"/>
        <end position="123"/>
    </location>
</feature>
<dbReference type="Pfam" id="PF09643">
    <property type="entry name" value="YopX"/>
    <property type="match status" value="1"/>
</dbReference>
<evidence type="ECO:0000313" key="3">
    <source>
        <dbReference type="Proteomes" id="UP000284716"/>
    </source>
</evidence>
<name>A0A422M0J9_LACPA</name>
<evidence type="ECO:0000259" key="1">
    <source>
        <dbReference type="Pfam" id="PF09643"/>
    </source>
</evidence>
<dbReference type="Gene3D" id="2.30.30.290">
    <property type="entry name" value="YopX-like domains"/>
    <property type="match status" value="1"/>
</dbReference>
<dbReference type="Proteomes" id="UP000284716">
    <property type="component" value="Unassembled WGS sequence"/>
</dbReference>
<protein>
    <submittedName>
        <fullName evidence="2">YopX protein</fullName>
    </submittedName>
</protein>
<proteinExistence type="predicted"/>
<evidence type="ECO:0000313" key="2">
    <source>
        <dbReference type="EMBL" id="RND80154.1"/>
    </source>
</evidence>